<evidence type="ECO:0000256" key="1">
    <source>
        <dbReference type="SAM" id="SignalP"/>
    </source>
</evidence>
<proteinExistence type="predicted"/>
<dbReference type="RefSeq" id="WP_377327587.1">
    <property type="nucleotide sequence ID" value="NZ_JBHSNG010000012.1"/>
</dbReference>
<feature type="signal peptide" evidence="1">
    <location>
        <begin position="1"/>
        <end position="31"/>
    </location>
</feature>
<evidence type="ECO:0000259" key="2">
    <source>
        <dbReference type="PROSITE" id="PS50240"/>
    </source>
</evidence>
<dbReference type="PANTHER" id="PTHR24260">
    <property type="match status" value="1"/>
</dbReference>
<dbReference type="PANTHER" id="PTHR24260:SF136">
    <property type="entry name" value="GH08193P-RELATED"/>
    <property type="match status" value="1"/>
</dbReference>
<sequence length="310" mass="33843">MKGILRLVMAPRIAPRCVIFLIILVANSAHAIVTRHDVADSRYRVPYESIPAVVDLPFEGHGTLIATRWVVTAAHAVAYMRSHTDYLYVTINGKRREVSRIIPYPDYDAFNATWKKLFEQMKSGDAEAWKKRYDEAMPSMHDIALIELKSPVGDVQPIAFYRGSAEADQVTEIYGAGATGTDISGASDGAAHRGPLRRAENRIISARGPWLRYVFDCGDAALPLEGVIGGGDSGGPNLIKVNGSWTLAGINHGLDGSLEDVLNTRSGKFRQGVCGQTFASTRVSFYAHWIDEVTRETPGVGRENSRGGTP</sequence>
<keyword evidence="4" id="KW-1185">Reference proteome</keyword>
<dbReference type="Gene3D" id="2.40.10.10">
    <property type="entry name" value="Trypsin-like serine proteases"/>
    <property type="match status" value="1"/>
</dbReference>
<feature type="chain" id="PRO_5046792593" evidence="1">
    <location>
        <begin position="32"/>
        <end position="310"/>
    </location>
</feature>
<gene>
    <name evidence="3" type="ORF">ACFPPB_12665</name>
</gene>
<dbReference type="PROSITE" id="PS50240">
    <property type="entry name" value="TRYPSIN_DOM"/>
    <property type="match status" value="1"/>
</dbReference>
<comment type="caution">
    <text evidence="3">The sequence shown here is derived from an EMBL/GenBank/DDBJ whole genome shotgun (WGS) entry which is preliminary data.</text>
</comment>
<dbReference type="InterPro" id="IPR009003">
    <property type="entry name" value="Peptidase_S1_PA"/>
</dbReference>
<dbReference type="Proteomes" id="UP001596111">
    <property type="component" value="Unassembled WGS sequence"/>
</dbReference>
<accession>A0ABW0SY75</accession>
<dbReference type="InterPro" id="IPR001314">
    <property type="entry name" value="Peptidase_S1A"/>
</dbReference>
<protein>
    <submittedName>
        <fullName evidence="3">Trypsin-like serine protease</fullName>
        <ecNumber evidence="3">3.4.21.-</ecNumber>
    </submittedName>
</protein>
<dbReference type="InterPro" id="IPR001254">
    <property type="entry name" value="Trypsin_dom"/>
</dbReference>
<dbReference type="PRINTS" id="PR00722">
    <property type="entry name" value="CHYMOTRYPSIN"/>
</dbReference>
<feature type="domain" description="Peptidase S1" evidence="2">
    <location>
        <begin position="32"/>
        <end position="295"/>
    </location>
</feature>
<dbReference type="Pfam" id="PF00089">
    <property type="entry name" value="Trypsin"/>
    <property type="match status" value="1"/>
</dbReference>
<name>A0ABW0SY75_9GAMM</name>
<organism evidence="3 4">
    <name type="scientific">Rhodanobacter terrae</name>
    <dbReference type="NCBI Taxonomy" id="418647"/>
    <lineage>
        <taxon>Bacteria</taxon>
        <taxon>Pseudomonadati</taxon>
        <taxon>Pseudomonadota</taxon>
        <taxon>Gammaproteobacteria</taxon>
        <taxon>Lysobacterales</taxon>
        <taxon>Rhodanobacteraceae</taxon>
        <taxon>Rhodanobacter</taxon>
    </lineage>
</organism>
<keyword evidence="3" id="KW-0378">Hydrolase</keyword>
<dbReference type="InterPro" id="IPR043504">
    <property type="entry name" value="Peptidase_S1_PA_chymotrypsin"/>
</dbReference>
<dbReference type="SMART" id="SM00020">
    <property type="entry name" value="Tryp_SPc"/>
    <property type="match status" value="1"/>
</dbReference>
<evidence type="ECO:0000313" key="3">
    <source>
        <dbReference type="EMBL" id="MFC5581967.1"/>
    </source>
</evidence>
<dbReference type="EC" id="3.4.21.-" evidence="3"/>
<dbReference type="EMBL" id="JBHSNG010000012">
    <property type="protein sequence ID" value="MFC5581967.1"/>
    <property type="molecule type" value="Genomic_DNA"/>
</dbReference>
<evidence type="ECO:0000313" key="4">
    <source>
        <dbReference type="Proteomes" id="UP001596111"/>
    </source>
</evidence>
<dbReference type="InterPro" id="IPR051333">
    <property type="entry name" value="CLIP_Serine_Protease"/>
</dbReference>
<reference evidence="4" key="1">
    <citation type="journal article" date="2019" name="Int. J. Syst. Evol. Microbiol.">
        <title>The Global Catalogue of Microorganisms (GCM) 10K type strain sequencing project: providing services to taxonomists for standard genome sequencing and annotation.</title>
        <authorList>
            <consortium name="The Broad Institute Genomics Platform"/>
            <consortium name="The Broad Institute Genome Sequencing Center for Infectious Disease"/>
            <person name="Wu L."/>
            <person name="Ma J."/>
        </authorList>
    </citation>
    <scope>NUCLEOTIDE SEQUENCE [LARGE SCALE GENOMIC DNA]</scope>
    <source>
        <strain evidence="4">CGMCC 1.13587</strain>
    </source>
</reference>
<keyword evidence="1" id="KW-0732">Signal</keyword>
<dbReference type="GO" id="GO:0016787">
    <property type="term" value="F:hydrolase activity"/>
    <property type="evidence" value="ECO:0007669"/>
    <property type="project" value="UniProtKB-KW"/>
</dbReference>
<dbReference type="SUPFAM" id="SSF50494">
    <property type="entry name" value="Trypsin-like serine proteases"/>
    <property type="match status" value="1"/>
</dbReference>